<name>A0AAD7BJE3_9AGAR</name>
<sequence length="493" mass="55160">MQERASSRKPVPLTEEPKKKTNPKKKKTAPAKNRQTGKKVNPKVEGPRHGRNLRSGQNADEQQAGPDEEPEEQEPAIDADVQMEDAAGLDENTHDSQPLSVVEEHIPDVLQDAGVPIPDEVPEQDLLLDEEEEDDAAPVVPQQDLLLDEEEEDDFVPIVPKQDLLDEEEQQPLVEPNSPVARKSRSPTPFVDDEDIDLPIRPQGDLDNFDFKNQCADFDLDGDDNSGVDESAERQVELEERRPHSERMRKAMDRLAEETRAEKESQCHELDQENDDVDPKRALAKVAPPPKLDLTLLVKQQQQRKRERQRPPLPPTPARPSSLPPSSPSPQGGDESPTRPPGLPSRRKATLPNAPQTWLDRAEAYQQLQQRGPGEHLRMQPSPATRVLRNRNAAVGVDAKDDDDDDDRSVSDFSTTEADTRARLEKECPAAVDYEEQDEEDFEAMEAETTARAKRKGKSKAVEEDAESHAGEDEEGEPESEEDEDEDEDEGVA</sequence>
<feature type="compositionally biased region" description="Pro residues" evidence="1">
    <location>
        <begin position="311"/>
        <end position="328"/>
    </location>
</feature>
<feature type="compositionally biased region" description="Acidic residues" evidence="1">
    <location>
        <begin position="218"/>
        <end position="227"/>
    </location>
</feature>
<feature type="region of interest" description="Disordered" evidence="1">
    <location>
        <begin position="1"/>
        <end position="493"/>
    </location>
</feature>
<evidence type="ECO:0000313" key="3">
    <source>
        <dbReference type="Proteomes" id="UP001221142"/>
    </source>
</evidence>
<dbReference type="Proteomes" id="UP001221142">
    <property type="component" value="Unassembled WGS sequence"/>
</dbReference>
<organism evidence="2 3">
    <name type="scientific">Roridomyces roridus</name>
    <dbReference type="NCBI Taxonomy" id="1738132"/>
    <lineage>
        <taxon>Eukaryota</taxon>
        <taxon>Fungi</taxon>
        <taxon>Dikarya</taxon>
        <taxon>Basidiomycota</taxon>
        <taxon>Agaricomycotina</taxon>
        <taxon>Agaricomycetes</taxon>
        <taxon>Agaricomycetidae</taxon>
        <taxon>Agaricales</taxon>
        <taxon>Marasmiineae</taxon>
        <taxon>Mycenaceae</taxon>
        <taxon>Roridomyces</taxon>
    </lineage>
</organism>
<feature type="compositionally biased region" description="Acidic residues" evidence="1">
    <location>
        <begin position="433"/>
        <end position="446"/>
    </location>
</feature>
<keyword evidence="3" id="KW-1185">Reference proteome</keyword>
<dbReference type="EMBL" id="JARKIF010000015">
    <property type="protein sequence ID" value="KAJ7622488.1"/>
    <property type="molecule type" value="Genomic_DNA"/>
</dbReference>
<feature type="compositionally biased region" description="Acidic residues" evidence="1">
    <location>
        <begin position="472"/>
        <end position="493"/>
    </location>
</feature>
<feature type="compositionally biased region" description="Basic and acidic residues" evidence="1">
    <location>
        <begin position="460"/>
        <end position="471"/>
    </location>
</feature>
<feature type="compositionally biased region" description="Acidic residues" evidence="1">
    <location>
        <begin position="66"/>
        <end position="83"/>
    </location>
</feature>
<dbReference type="AlphaFoldDB" id="A0AAD7BJE3"/>
<feature type="compositionally biased region" description="Basic residues" evidence="1">
    <location>
        <begin position="20"/>
        <end position="41"/>
    </location>
</feature>
<protein>
    <submittedName>
        <fullName evidence="2">Uncharacterized protein</fullName>
    </submittedName>
</protein>
<feature type="compositionally biased region" description="Acidic residues" evidence="1">
    <location>
        <begin position="120"/>
        <end position="136"/>
    </location>
</feature>
<evidence type="ECO:0000256" key="1">
    <source>
        <dbReference type="SAM" id="MobiDB-lite"/>
    </source>
</evidence>
<feature type="compositionally biased region" description="Basic and acidic residues" evidence="1">
    <location>
        <begin position="231"/>
        <end position="281"/>
    </location>
</feature>
<feature type="compositionally biased region" description="Acidic residues" evidence="1">
    <location>
        <begin position="146"/>
        <end position="155"/>
    </location>
</feature>
<evidence type="ECO:0000313" key="2">
    <source>
        <dbReference type="EMBL" id="KAJ7622488.1"/>
    </source>
</evidence>
<feature type="compositionally biased region" description="Basic and acidic residues" evidence="1">
    <location>
        <begin position="418"/>
        <end position="428"/>
    </location>
</feature>
<proteinExistence type="predicted"/>
<accession>A0AAD7BJE3</accession>
<comment type="caution">
    <text evidence="2">The sequence shown here is derived from an EMBL/GenBank/DDBJ whole genome shotgun (WGS) entry which is preliminary data.</text>
</comment>
<reference evidence="2" key="1">
    <citation type="submission" date="2023-03" db="EMBL/GenBank/DDBJ databases">
        <title>Massive genome expansion in bonnet fungi (Mycena s.s.) driven by repeated elements and novel gene families across ecological guilds.</title>
        <authorList>
            <consortium name="Lawrence Berkeley National Laboratory"/>
            <person name="Harder C.B."/>
            <person name="Miyauchi S."/>
            <person name="Viragh M."/>
            <person name="Kuo A."/>
            <person name="Thoen E."/>
            <person name="Andreopoulos B."/>
            <person name="Lu D."/>
            <person name="Skrede I."/>
            <person name="Drula E."/>
            <person name="Henrissat B."/>
            <person name="Morin E."/>
            <person name="Kohler A."/>
            <person name="Barry K."/>
            <person name="LaButti K."/>
            <person name="Morin E."/>
            <person name="Salamov A."/>
            <person name="Lipzen A."/>
            <person name="Mereny Z."/>
            <person name="Hegedus B."/>
            <person name="Baldrian P."/>
            <person name="Stursova M."/>
            <person name="Weitz H."/>
            <person name="Taylor A."/>
            <person name="Grigoriev I.V."/>
            <person name="Nagy L.G."/>
            <person name="Martin F."/>
            <person name="Kauserud H."/>
        </authorList>
    </citation>
    <scope>NUCLEOTIDE SEQUENCE</scope>
    <source>
        <strain evidence="2">9284</strain>
    </source>
</reference>
<gene>
    <name evidence="2" type="ORF">FB45DRAFT_1032155</name>
</gene>